<accession>A0A1E3GV79</accession>
<keyword evidence="2" id="KW-0732">Signal</keyword>
<dbReference type="STRING" id="291169.A9E74_00485"/>
<organism evidence="3 4">
    <name type="scientific">Methylophaga muralis</name>
    <dbReference type="NCBI Taxonomy" id="291169"/>
    <lineage>
        <taxon>Bacteria</taxon>
        <taxon>Pseudomonadati</taxon>
        <taxon>Pseudomonadota</taxon>
        <taxon>Gammaproteobacteria</taxon>
        <taxon>Thiotrichales</taxon>
        <taxon>Piscirickettsiaceae</taxon>
        <taxon>Methylophaga</taxon>
    </lineage>
</organism>
<comment type="caution">
    <text evidence="3">The sequence shown here is derived from an EMBL/GenBank/DDBJ whole genome shotgun (WGS) entry which is preliminary data.</text>
</comment>
<keyword evidence="1" id="KW-0472">Membrane</keyword>
<keyword evidence="4" id="KW-1185">Reference proteome</keyword>
<feature type="signal peptide" evidence="2">
    <location>
        <begin position="1"/>
        <end position="24"/>
    </location>
</feature>
<feature type="transmembrane region" description="Helical" evidence="1">
    <location>
        <begin position="158"/>
        <end position="177"/>
    </location>
</feature>
<protein>
    <submittedName>
        <fullName evidence="3">Uncharacterized protein</fullName>
    </submittedName>
</protein>
<evidence type="ECO:0000313" key="3">
    <source>
        <dbReference type="EMBL" id="ODN67979.1"/>
    </source>
</evidence>
<evidence type="ECO:0000256" key="1">
    <source>
        <dbReference type="SAM" id="Phobius"/>
    </source>
</evidence>
<name>A0A1E3GV79_9GAMM</name>
<reference evidence="3 4" key="1">
    <citation type="submission" date="2016-07" db="EMBL/GenBank/DDBJ databases">
        <title>Draft Genome Sequence of Methylophaga muralis Bur 1.</title>
        <authorList>
            <person name="Vasilenko O.V."/>
            <person name="Doronina N.V."/>
            <person name="Shmareva M.N."/>
            <person name="Tarlachkov S.V."/>
            <person name="Mustakhimov I."/>
            <person name="Trotsenko Y.A."/>
        </authorList>
    </citation>
    <scope>NUCLEOTIDE SEQUENCE [LARGE SCALE GENOMIC DNA]</scope>
    <source>
        <strain evidence="3 4">Bur 1</strain>
    </source>
</reference>
<feature type="chain" id="PRO_5009128707" evidence="2">
    <location>
        <begin position="25"/>
        <end position="183"/>
    </location>
</feature>
<gene>
    <name evidence="3" type="ORF">A9E74_00485</name>
</gene>
<dbReference type="EMBL" id="MCRI01000002">
    <property type="protein sequence ID" value="ODN67979.1"/>
    <property type="molecule type" value="Genomic_DNA"/>
</dbReference>
<proteinExistence type="predicted"/>
<keyword evidence="1" id="KW-1133">Transmembrane helix</keyword>
<dbReference type="Proteomes" id="UP000094379">
    <property type="component" value="Unassembled WGS sequence"/>
</dbReference>
<evidence type="ECO:0000256" key="2">
    <source>
        <dbReference type="SAM" id="SignalP"/>
    </source>
</evidence>
<sequence>MRKMSLIKTLLLAISVSLSFSVSAASLSLTGTTKYNANGFKGTISEVLNINDFLPGAYQGFYVPKPNPAAMSAAHVQTALTAAGSSFLVTDFFKINDPATNTLNTSSLGFSFSGFLMKYGTTTLIGLFSTPISSLDFLAHNDKDVSHIAYFNTSVSEVPLPAALWLFAPALMGFLGFRRRLTK</sequence>
<dbReference type="AlphaFoldDB" id="A0A1E3GV79"/>
<dbReference type="PATRIC" id="fig|291169.3.peg.492"/>
<evidence type="ECO:0000313" key="4">
    <source>
        <dbReference type="Proteomes" id="UP000094379"/>
    </source>
</evidence>
<keyword evidence="1" id="KW-0812">Transmembrane</keyword>